<accession>A0A5B8Y6C3</accession>
<evidence type="ECO:0000256" key="3">
    <source>
        <dbReference type="ARBA" id="ARBA00023004"/>
    </source>
</evidence>
<dbReference type="GO" id="GO:0020037">
    <property type="term" value="F:heme binding"/>
    <property type="evidence" value="ECO:0007669"/>
    <property type="project" value="InterPro"/>
</dbReference>
<dbReference type="AlphaFoldDB" id="A0A4Y6PVP8"/>
<reference evidence="6 7" key="1">
    <citation type="submission" date="2019-06" db="EMBL/GenBank/DDBJ databases">
        <title>Persicimonas caeni gen. nov., sp. nov., a predatory bacterium isolated from solar saltern.</title>
        <authorList>
            <person name="Wang S."/>
        </authorList>
    </citation>
    <scope>NUCLEOTIDE SEQUENCE [LARGE SCALE GENOMIC DNA]</scope>
    <source>
        <strain evidence="6 7">YN101</strain>
    </source>
</reference>
<dbReference type="SUPFAM" id="SSF46626">
    <property type="entry name" value="Cytochrome c"/>
    <property type="match status" value="2"/>
</dbReference>
<dbReference type="InterPro" id="IPR009056">
    <property type="entry name" value="Cyt_c-like_dom"/>
</dbReference>
<dbReference type="Proteomes" id="UP000315995">
    <property type="component" value="Chromosome"/>
</dbReference>
<dbReference type="EMBL" id="CP041186">
    <property type="protein sequence ID" value="QDG52320.1"/>
    <property type="molecule type" value="Genomic_DNA"/>
</dbReference>
<keyword evidence="1 4" id="KW-0349">Heme</keyword>
<evidence type="ECO:0000256" key="2">
    <source>
        <dbReference type="ARBA" id="ARBA00022723"/>
    </source>
</evidence>
<evidence type="ECO:0000259" key="5">
    <source>
        <dbReference type="PROSITE" id="PS51007"/>
    </source>
</evidence>
<dbReference type="GO" id="GO:0046872">
    <property type="term" value="F:metal ion binding"/>
    <property type="evidence" value="ECO:0007669"/>
    <property type="project" value="UniProtKB-KW"/>
</dbReference>
<organism evidence="6 7">
    <name type="scientific">Persicimonas caeni</name>
    <dbReference type="NCBI Taxonomy" id="2292766"/>
    <lineage>
        <taxon>Bacteria</taxon>
        <taxon>Deltaproteobacteria</taxon>
        <taxon>Bradymonadales</taxon>
        <taxon>Bradymonadaceae</taxon>
        <taxon>Persicimonas</taxon>
    </lineage>
</organism>
<keyword evidence="3 4" id="KW-0408">Iron</keyword>
<dbReference type="GO" id="GO:0009055">
    <property type="term" value="F:electron transfer activity"/>
    <property type="evidence" value="ECO:0007669"/>
    <property type="project" value="InterPro"/>
</dbReference>
<proteinExistence type="predicted"/>
<accession>A0A4Y6PVP8</accession>
<feature type="domain" description="Cytochrome c" evidence="5">
    <location>
        <begin position="308"/>
        <end position="428"/>
    </location>
</feature>
<evidence type="ECO:0000313" key="6">
    <source>
        <dbReference type="EMBL" id="QDG52320.1"/>
    </source>
</evidence>
<dbReference type="InterPro" id="IPR036909">
    <property type="entry name" value="Cyt_c-like_dom_sf"/>
</dbReference>
<evidence type="ECO:0000256" key="1">
    <source>
        <dbReference type="ARBA" id="ARBA00022617"/>
    </source>
</evidence>
<dbReference type="PROSITE" id="PS51007">
    <property type="entry name" value="CYTC"/>
    <property type="match status" value="3"/>
</dbReference>
<name>A0A4Y6PVP8_PERCE</name>
<feature type="domain" description="Cytochrome c" evidence="5">
    <location>
        <begin position="188"/>
        <end position="287"/>
    </location>
</feature>
<gene>
    <name evidence="6" type="ORF">FIV42_16715</name>
</gene>
<evidence type="ECO:0000256" key="4">
    <source>
        <dbReference type="PROSITE-ProRule" id="PRU00433"/>
    </source>
</evidence>
<dbReference type="Gene3D" id="1.10.760.10">
    <property type="entry name" value="Cytochrome c-like domain"/>
    <property type="match status" value="2"/>
</dbReference>
<sequence length="430" mass="46803">MPRMHFSLLFSDTISLALGVLALLTLVGCERGGFGCETAPPPGSPVAVVERYECNRCHSALAQPTQTRAEQGPFEGGRLELAEQDRSCTGCHNALHDGELDEEYPAEAITHWQKNVVHLIDVPTLTGAGRRFRRDWLVDFLRSPHDLRPRLEATMPRFAMPEKDARAIAEYFVPTSTGAHEAVDLSQADLGAGRAVLESNGCTSCHAFGGVEGLKASPVPVEMEPEALARAMKLAPDLRYTRDRMSPAAVVAWLEDSKKIKSDSLMPHIPLSETEREQAAAFILRAELAPVARPEMPKRLPVLEREVRYAEVEREVFKKVCWHCHSDPDGNNGDGGPGNTGGFGFEGKGLDLGSYEAIERGRLGEDGERESVVEPGADGVSPLVAHMLARHAEVAGEPVEGVRGMPLGLPPMSMEKIQLVETWVAQGARQ</sequence>
<protein>
    <submittedName>
        <fullName evidence="6">C-type cytochrome</fullName>
    </submittedName>
</protein>
<keyword evidence="7" id="KW-1185">Reference proteome</keyword>
<dbReference type="OrthoDB" id="9809720at2"/>
<evidence type="ECO:0000313" key="7">
    <source>
        <dbReference type="Proteomes" id="UP000315995"/>
    </source>
</evidence>
<feature type="domain" description="Cytochrome c" evidence="5">
    <location>
        <begin position="72"/>
        <end position="176"/>
    </location>
</feature>
<keyword evidence="2 4" id="KW-0479">Metal-binding</keyword>
<dbReference type="PROSITE" id="PS51257">
    <property type="entry name" value="PROKAR_LIPOPROTEIN"/>
    <property type="match status" value="1"/>
</dbReference>